<evidence type="ECO:0000313" key="10">
    <source>
        <dbReference type="RefSeq" id="XP_017771903.1"/>
    </source>
</evidence>
<feature type="chain" id="PRO_5045022684" evidence="5">
    <location>
        <begin position="20"/>
        <end position="394"/>
    </location>
</feature>
<evidence type="ECO:0000259" key="7">
    <source>
        <dbReference type="PROSITE" id="PS51888"/>
    </source>
</evidence>
<dbReference type="Pfam" id="PF00089">
    <property type="entry name" value="Trypsin"/>
    <property type="match status" value="1"/>
</dbReference>
<protein>
    <submittedName>
        <fullName evidence="9 10">Venom protease-like</fullName>
    </submittedName>
</protein>
<evidence type="ECO:0000313" key="8">
    <source>
        <dbReference type="Proteomes" id="UP000695000"/>
    </source>
</evidence>
<keyword evidence="4" id="KW-0645">Protease</keyword>
<evidence type="ECO:0000256" key="3">
    <source>
        <dbReference type="ARBA" id="ARBA00024195"/>
    </source>
</evidence>
<dbReference type="InterPro" id="IPR001254">
    <property type="entry name" value="Trypsin_dom"/>
</dbReference>
<dbReference type="InterPro" id="IPR043504">
    <property type="entry name" value="Peptidase_S1_PA_chymotrypsin"/>
</dbReference>
<dbReference type="SMART" id="SM00020">
    <property type="entry name" value="Tryp_SPc"/>
    <property type="match status" value="1"/>
</dbReference>
<keyword evidence="1 5" id="KW-0732">Signal</keyword>
<comment type="similarity">
    <text evidence="3">Belongs to the peptidase S1 family. CLIP subfamily.</text>
</comment>
<dbReference type="PROSITE" id="PS51888">
    <property type="entry name" value="CLIP"/>
    <property type="match status" value="1"/>
</dbReference>
<sequence length="394" mass="43074">MNIDLFLLCVFLLAHTSVAQVGRNCKFEYTGLPGICKLSSDCPLAKKQSQQGIRPTICGYAQNNLPIVCCEGQLEVNEFSLLNFEYPTSNEDIVYPGDNANRNKISISEQKCNEYSKSISGEFQILPLIAGALPTNVNITTCDFDGVALIVGGSPAQLGEFPFMAAIGYQDSDEVKWYCGGTLVSDRYVITAAHCTYHRTLGSPVRVRLGELDLAKDDEGASPVDYDIDNIISHPGYKRSQKYNDIALMKLGKKVQFNKYIRPACLWSSPELKQPTAFATGWGLTSLGGDSSDVLQKVSLNIIQNNHCQKVYNNSRGLPNGVLDNMICAGELTGGKDTCQGDSGGPLFVTKKDNQCVFYLVGITSFGKSCAVNNTPAIYSKVASFVKWIEETIW</sequence>
<dbReference type="RefSeq" id="XP_017771903.1">
    <property type="nucleotide sequence ID" value="XM_017916414.1"/>
</dbReference>
<feature type="signal peptide" evidence="5">
    <location>
        <begin position="1"/>
        <end position="19"/>
    </location>
</feature>
<reference evidence="9 10" key="1">
    <citation type="submission" date="2025-05" db="UniProtKB">
        <authorList>
            <consortium name="RefSeq"/>
        </authorList>
    </citation>
    <scope>IDENTIFICATION</scope>
    <source>
        <tissue evidence="9 10">Whole Larva</tissue>
    </source>
</reference>
<dbReference type="PROSITE" id="PS00135">
    <property type="entry name" value="TRYPSIN_SER"/>
    <property type="match status" value="1"/>
</dbReference>
<keyword evidence="8" id="KW-1185">Reference proteome</keyword>
<dbReference type="PROSITE" id="PS00134">
    <property type="entry name" value="TRYPSIN_HIS"/>
    <property type="match status" value="1"/>
</dbReference>
<feature type="domain" description="Peptidase S1" evidence="6">
    <location>
        <begin position="150"/>
        <end position="394"/>
    </location>
</feature>
<feature type="domain" description="Clip" evidence="7">
    <location>
        <begin position="24"/>
        <end position="70"/>
    </location>
</feature>
<dbReference type="InterPro" id="IPR033116">
    <property type="entry name" value="TRYPSIN_SER"/>
</dbReference>
<dbReference type="InterPro" id="IPR018114">
    <property type="entry name" value="TRYPSIN_HIS"/>
</dbReference>
<dbReference type="PRINTS" id="PR00722">
    <property type="entry name" value="CHYMOTRYPSIN"/>
</dbReference>
<evidence type="ECO:0000256" key="2">
    <source>
        <dbReference type="ARBA" id="ARBA00023157"/>
    </source>
</evidence>
<keyword evidence="4" id="KW-0720">Serine protease</keyword>
<dbReference type="Proteomes" id="UP000695000">
    <property type="component" value="Unplaced"/>
</dbReference>
<dbReference type="GeneID" id="108559215"/>
<evidence type="ECO:0000256" key="4">
    <source>
        <dbReference type="RuleBase" id="RU363034"/>
    </source>
</evidence>
<accession>A0ABM1MBF2</accession>
<dbReference type="InterPro" id="IPR009003">
    <property type="entry name" value="Peptidase_S1_PA"/>
</dbReference>
<dbReference type="RefSeq" id="XP_017771902.1">
    <property type="nucleotide sequence ID" value="XM_017916413.1"/>
</dbReference>
<keyword evidence="2" id="KW-1015">Disulfide bond</keyword>
<dbReference type="Gene3D" id="2.40.10.10">
    <property type="entry name" value="Trypsin-like serine proteases"/>
    <property type="match status" value="1"/>
</dbReference>
<dbReference type="InterPro" id="IPR022700">
    <property type="entry name" value="CLIP"/>
</dbReference>
<dbReference type="SUPFAM" id="SSF50494">
    <property type="entry name" value="Trypsin-like serine proteases"/>
    <property type="match status" value="1"/>
</dbReference>
<proteinExistence type="inferred from homology"/>
<evidence type="ECO:0000313" key="9">
    <source>
        <dbReference type="RefSeq" id="XP_017771902.1"/>
    </source>
</evidence>
<dbReference type="CDD" id="cd00190">
    <property type="entry name" value="Tryp_SPc"/>
    <property type="match status" value="1"/>
</dbReference>
<dbReference type="PANTHER" id="PTHR24252">
    <property type="entry name" value="ACROSIN-RELATED"/>
    <property type="match status" value="1"/>
</dbReference>
<evidence type="ECO:0000256" key="5">
    <source>
        <dbReference type="SAM" id="SignalP"/>
    </source>
</evidence>
<evidence type="ECO:0000256" key="1">
    <source>
        <dbReference type="ARBA" id="ARBA00022729"/>
    </source>
</evidence>
<organism evidence="8 9">
    <name type="scientific">Nicrophorus vespilloides</name>
    <name type="common">Boreal carrion beetle</name>
    <dbReference type="NCBI Taxonomy" id="110193"/>
    <lineage>
        <taxon>Eukaryota</taxon>
        <taxon>Metazoa</taxon>
        <taxon>Ecdysozoa</taxon>
        <taxon>Arthropoda</taxon>
        <taxon>Hexapoda</taxon>
        <taxon>Insecta</taxon>
        <taxon>Pterygota</taxon>
        <taxon>Neoptera</taxon>
        <taxon>Endopterygota</taxon>
        <taxon>Coleoptera</taxon>
        <taxon>Polyphaga</taxon>
        <taxon>Staphyliniformia</taxon>
        <taxon>Silphidae</taxon>
        <taxon>Nicrophorinae</taxon>
        <taxon>Nicrophorus</taxon>
    </lineage>
</organism>
<dbReference type="PANTHER" id="PTHR24252:SF7">
    <property type="entry name" value="HYALIN"/>
    <property type="match status" value="1"/>
</dbReference>
<keyword evidence="4" id="KW-0378">Hydrolase</keyword>
<name>A0ABM1MBF2_NICVS</name>
<dbReference type="InterPro" id="IPR001314">
    <property type="entry name" value="Peptidase_S1A"/>
</dbReference>
<evidence type="ECO:0000259" key="6">
    <source>
        <dbReference type="PROSITE" id="PS50240"/>
    </source>
</evidence>
<gene>
    <name evidence="9 10" type="primary">LOC108559215</name>
</gene>
<dbReference type="PROSITE" id="PS50240">
    <property type="entry name" value="TRYPSIN_DOM"/>
    <property type="match status" value="1"/>
</dbReference>